<dbReference type="EMBL" id="BK015208">
    <property type="protein sequence ID" value="DAD96048.1"/>
    <property type="molecule type" value="Genomic_DNA"/>
</dbReference>
<dbReference type="GO" id="GO:0051276">
    <property type="term" value="P:chromosome organization"/>
    <property type="evidence" value="ECO:0007669"/>
    <property type="project" value="InterPro"/>
</dbReference>
<reference evidence="3" key="1">
    <citation type="journal article" date="2021" name="Proc. Natl. Acad. Sci. U.S.A.">
        <title>A Catalog of Tens of Thousands of Viruses from Human Metagenomes Reveals Hidden Associations with Chronic Diseases.</title>
        <authorList>
            <person name="Tisza M.J."/>
            <person name="Buck C.B."/>
        </authorList>
    </citation>
    <scope>NUCLEOTIDE SEQUENCE</scope>
    <source>
        <strain evidence="3">Ctpjm1</strain>
    </source>
</reference>
<keyword evidence="1" id="KW-1188">Viral release from host cell</keyword>
<evidence type="ECO:0000256" key="2">
    <source>
        <dbReference type="ARBA" id="ARBA00023219"/>
    </source>
</evidence>
<name>A0A8S5NP93_9CAUD</name>
<keyword evidence="2" id="KW-0231">Viral genome packaging</keyword>
<evidence type="ECO:0000313" key="3">
    <source>
        <dbReference type="EMBL" id="DAD96048.1"/>
    </source>
</evidence>
<sequence>MLTDKQARFVDEYLVDLNATQAAIRAGYSAKTASVIGAENLAKPNIQKAIQARQEELKIKTEVTQEWVVERYRRIVEGCDKRLFFNDDGSVKPPSEWSAEMGLAVAGFEVQELGDEGLVVAVSKLRFQDARAALDSLARHLGMFKDKVEVSVDESLAERLARAKERLDG</sequence>
<protein>
    <submittedName>
        <fullName evidence="3">Terminase small subunit</fullName>
    </submittedName>
</protein>
<dbReference type="Pfam" id="PF03592">
    <property type="entry name" value="Terminase_2"/>
    <property type="match status" value="1"/>
</dbReference>
<dbReference type="InterPro" id="IPR005335">
    <property type="entry name" value="Terminase_ssu"/>
</dbReference>
<organism evidence="3">
    <name type="scientific">Myoviridae sp. ctpjm1</name>
    <dbReference type="NCBI Taxonomy" id="2826699"/>
    <lineage>
        <taxon>Viruses</taxon>
        <taxon>Duplodnaviria</taxon>
        <taxon>Heunggongvirae</taxon>
        <taxon>Uroviricota</taxon>
        <taxon>Caudoviricetes</taxon>
    </lineage>
</organism>
<dbReference type="InterPro" id="IPR038713">
    <property type="entry name" value="Terminase_Gp1_N_sf"/>
</dbReference>
<evidence type="ECO:0000256" key="1">
    <source>
        <dbReference type="ARBA" id="ARBA00022612"/>
    </source>
</evidence>
<dbReference type="Gene3D" id="1.10.10.1400">
    <property type="entry name" value="Terminase, small subunit, N-terminal DNA-binding domain, HTH motif"/>
    <property type="match status" value="1"/>
</dbReference>
<dbReference type="PANTHER" id="PTHR41328">
    <property type="entry name" value="TERMINASE SMALL SUBUNIT-RELATED"/>
    <property type="match status" value="1"/>
</dbReference>
<proteinExistence type="predicted"/>
<accession>A0A8S5NP93</accession>
<dbReference type="InterPro" id="IPR052404">
    <property type="entry name" value="SPP1-like_terminase"/>
</dbReference>
<dbReference type="PANTHER" id="PTHR41328:SF2">
    <property type="entry name" value="TERMINASE SMALL SUBUNIT"/>
    <property type="match status" value="1"/>
</dbReference>